<proteinExistence type="predicted"/>
<organism evidence="2 3">
    <name type="scientific">Taxus chinensis</name>
    <name type="common">Chinese yew</name>
    <name type="synonym">Taxus wallichiana var. chinensis</name>
    <dbReference type="NCBI Taxonomy" id="29808"/>
    <lineage>
        <taxon>Eukaryota</taxon>
        <taxon>Viridiplantae</taxon>
        <taxon>Streptophyta</taxon>
        <taxon>Embryophyta</taxon>
        <taxon>Tracheophyta</taxon>
        <taxon>Spermatophyta</taxon>
        <taxon>Pinopsida</taxon>
        <taxon>Pinidae</taxon>
        <taxon>Conifers II</taxon>
        <taxon>Cupressales</taxon>
        <taxon>Taxaceae</taxon>
        <taxon>Taxus</taxon>
    </lineage>
</organism>
<evidence type="ECO:0000313" key="3">
    <source>
        <dbReference type="Proteomes" id="UP000824469"/>
    </source>
</evidence>
<dbReference type="Proteomes" id="UP000824469">
    <property type="component" value="Unassembled WGS sequence"/>
</dbReference>
<feature type="non-terminal residue" evidence="2">
    <location>
        <position position="1"/>
    </location>
</feature>
<gene>
    <name evidence="2" type="ORF">KI387_041363</name>
</gene>
<evidence type="ECO:0000256" key="1">
    <source>
        <dbReference type="SAM" id="MobiDB-lite"/>
    </source>
</evidence>
<evidence type="ECO:0000313" key="2">
    <source>
        <dbReference type="EMBL" id="KAH9293433.1"/>
    </source>
</evidence>
<dbReference type="EMBL" id="JAHRHJ020001132">
    <property type="protein sequence ID" value="KAH9293433.1"/>
    <property type="molecule type" value="Genomic_DNA"/>
</dbReference>
<feature type="compositionally biased region" description="Low complexity" evidence="1">
    <location>
        <begin position="51"/>
        <end position="61"/>
    </location>
</feature>
<accession>A0AA38CBX4</accession>
<name>A0AA38CBX4_TAXCH</name>
<reference evidence="2 3" key="1">
    <citation type="journal article" date="2021" name="Nat. Plants">
        <title>The Taxus genome provides insights into paclitaxel biosynthesis.</title>
        <authorList>
            <person name="Xiong X."/>
            <person name="Gou J."/>
            <person name="Liao Q."/>
            <person name="Li Y."/>
            <person name="Zhou Q."/>
            <person name="Bi G."/>
            <person name="Li C."/>
            <person name="Du R."/>
            <person name="Wang X."/>
            <person name="Sun T."/>
            <person name="Guo L."/>
            <person name="Liang H."/>
            <person name="Lu P."/>
            <person name="Wu Y."/>
            <person name="Zhang Z."/>
            <person name="Ro D.K."/>
            <person name="Shang Y."/>
            <person name="Huang S."/>
            <person name="Yan J."/>
        </authorList>
    </citation>
    <scope>NUCLEOTIDE SEQUENCE [LARGE SCALE GENOMIC DNA]</scope>
    <source>
        <strain evidence="2">Ta-2019</strain>
    </source>
</reference>
<sequence>AKNKSGVGGGVTGGPCEGERGEERRTAARGDSGWWGGRRGGKQEEAERPGVRVVVGGPMGR</sequence>
<dbReference type="AlphaFoldDB" id="A0AA38CBX4"/>
<feature type="compositionally biased region" description="Basic and acidic residues" evidence="1">
    <location>
        <begin position="17"/>
        <end position="28"/>
    </location>
</feature>
<feature type="compositionally biased region" description="Basic and acidic residues" evidence="1">
    <location>
        <begin position="41"/>
        <end position="50"/>
    </location>
</feature>
<keyword evidence="3" id="KW-1185">Reference proteome</keyword>
<protein>
    <submittedName>
        <fullName evidence="2">Uncharacterized protein</fullName>
    </submittedName>
</protein>
<feature type="compositionally biased region" description="Gly residues" evidence="1">
    <location>
        <begin position="1"/>
        <end position="16"/>
    </location>
</feature>
<comment type="caution">
    <text evidence="2">The sequence shown here is derived from an EMBL/GenBank/DDBJ whole genome shotgun (WGS) entry which is preliminary data.</text>
</comment>
<feature type="region of interest" description="Disordered" evidence="1">
    <location>
        <begin position="1"/>
        <end position="61"/>
    </location>
</feature>